<name>A0ABD3GAQ7_9MARC</name>
<sequence>MLVQEVDLERTLRKVMPRATAVVDYKENGDGDAVLLCHDSLRIIERGVSGKGFAAWIKIQTEEDSIGPSPVLKHDEKRSWDLCAGRADLVDARLCATRCLGPHFTRQAWHGNRFDQSRLDRFYLSKRGEWVYHIRSVEHQGARALSDHIPIKLELMLKLPEASSRQRRSYFKMEHEMLMKTEVLERAKIAWLEHPRWAKDKRKRWALALGRIRKLLMEVRDEEKRREEEIGGLDEQLEHARSRMQHDHSQAAREQFEGALTAQRQKEHEEAEKCRRRCKISWLKEGDAPSKYFFARLKAKHAHEELTALEDTSGRIIEDREEVLEAVHNFYEDLYSYEVETEEMLEDRRTVVGRIDRRLSVEQNQTLEEVPSEDLITRIVMEMPKEKSPGIDGVMVEILRLGWEFMREDCVLMVQCFWDKKQLTGKDGKGEATRNGFNWPEVSYSGHCEGALINGNASSGRCRSA</sequence>
<evidence type="ECO:0000256" key="1">
    <source>
        <dbReference type="SAM" id="MobiDB-lite"/>
    </source>
</evidence>
<dbReference type="EMBL" id="JBJQOH010000008">
    <property type="protein sequence ID" value="KAL3676258.1"/>
    <property type="molecule type" value="Genomic_DNA"/>
</dbReference>
<feature type="compositionally biased region" description="Basic and acidic residues" evidence="1">
    <location>
        <begin position="246"/>
        <end position="256"/>
    </location>
</feature>
<dbReference type="SUPFAM" id="SSF56219">
    <property type="entry name" value="DNase I-like"/>
    <property type="match status" value="1"/>
</dbReference>
<accession>A0ABD3GAQ7</accession>
<comment type="caution">
    <text evidence="2">The sequence shown here is derived from an EMBL/GenBank/DDBJ whole genome shotgun (WGS) entry which is preliminary data.</text>
</comment>
<evidence type="ECO:0000313" key="3">
    <source>
        <dbReference type="Proteomes" id="UP001633002"/>
    </source>
</evidence>
<evidence type="ECO:0000313" key="2">
    <source>
        <dbReference type="EMBL" id="KAL3676258.1"/>
    </source>
</evidence>
<reference evidence="2 3" key="1">
    <citation type="submission" date="2024-09" db="EMBL/GenBank/DDBJ databases">
        <title>Chromosome-scale assembly of Riccia sorocarpa.</title>
        <authorList>
            <person name="Paukszto L."/>
        </authorList>
    </citation>
    <scope>NUCLEOTIDE SEQUENCE [LARGE SCALE GENOMIC DNA]</scope>
    <source>
        <strain evidence="2">LP-2024</strain>
        <tissue evidence="2">Aerial parts of the thallus</tissue>
    </source>
</reference>
<dbReference type="AlphaFoldDB" id="A0ABD3GAQ7"/>
<keyword evidence="3" id="KW-1185">Reference proteome</keyword>
<protein>
    <recommendedName>
        <fullName evidence="4">Endonuclease/exonuclease/phosphatase domain-containing protein</fullName>
    </recommendedName>
</protein>
<proteinExistence type="predicted"/>
<feature type="region of interest" description="Disordered" evidence="1">
    <location>
        <begin position="246"/>
        <end position="268"/>
    </location>
</feature>
<dbReference type="Proteomes" id="UP001633002">
    <property type="component" value="Unassembled WGS sequence"/>
</dbReference>
<evidence type="ECO:0008006" key="4">
    <source>
        <dbReference type="Google" id="ProtNLM"/>
    </source>
</evidence>
<gene>
    <name evidence="2" type="ORF">R1sor_026206</name>
</gene>
<dbReference type="InterPro" id="IPR036691">
    <property type="entry name" value="Endo/exonu/phosph_ase_sf"/>
</dbReference>
<organism evidence="2 3">
    <name type="scientific">Riccia sorocarpa</name>
    <dbReference type="NCBI Taxonomy" id="122646"/>
    <lineage>
        <taxon>Eukaryota</taxon>
        <taxon>Viridiplantae</taxon>
        <taxon>Streptophyta</taxon>
        <taxon>Embryophyta</taxon>
        <taxon>Marchantiophyta</taxon>
        <taxon>Marchantiopsida</taxon>
        <taxon>Marchantiidae</taxon>
        <taxon>Marchantiales</taxon>
        <taxon>Ricciaceae</taxon>
        <taxon>Riccia</taxon>
    </lineage>
</organism>